<keyword evidence="2" id="KW-1185">Reference proteome</keyword>
<dbReference type="EMBL" id="MU006780">
    <property type="protein sequence ID" value="KAF2643151.1"/>
    <property type="molecule type" value="Genomic_DNA"/>
</dbReference>
<dbReference type="AlphaFoldDB" id="A0A6A6S832"/>
<accession>A0A6A6S832</accession>
<reference evidence="1" key="1">
    <citation type="journal article" date="2020" name="Stud. Mycol.">
        <title>101 Dothideomycetes genomes: a test case for predicting lifestyles and emergence of pathogens.</title>
        <authorList>
            <person name="Haridas S."/>
            <person name="Albert R."/>
            <person name="Binder M."/>
            <person name="Bloem J."/>
            <person name="Labutti K."/>
            <person name="Salamov A."/>
            <person name="Andreopoulos B."/>
            <person name="Baker S."/>
            <person name="Barry K."/>
            <person name="Bills G."/>
            <person name="Bluhm B."/>
            <person name="Cannon C."/>
            <person name="Castanera R."/>
            <person name="Culley D."/>
            <person name="Daum C."/>
            <person name="Ezra D."/>
            <person name="Gonzalez J."/>
            <person name="Henrissat B."/>
            <person name="Kuo A."/>
            <person name="Liang C."/>
            <person name="Lipzen A."/>
            <person name="Lutzoni F."/>
            <person name="Magnuson J."/>
            <person name="Mondo S."/>
            <person name="Nolan M."/>
            <person name="Ohm R."/>
            <person name="Pangilinan J."/>
            <person name="Park H.-J."/>
            <person name="Ramirez L."/>
            <person name="Alfaro M."/>
            <person name="Sun H."/>
            <person name="Tritt A."/>
            <person name="Yoshinaga Y."/>
            <person name="Zwiers L.-H."/>
            <person name="Turgeon B."/>
            <person name="Goodwin S."/>
            <person name="Spatafora J."/>
            <person name="Crous P."/>
            <person name="Grigoriev I."/>
        </authorList>
    </citation>
    <scope>NUCLEOTIDE SEQUENCE</scope>
    <source>
        <strain evidence="1">CBS 473.64</strain>
    </source>
</reference>
<proteinExistence type="predicted"/>
<dbReference type="OrthoDB" id="4232400at2759"/>
<gene>
    <name evidence="1" type="ORF">P280DRAFT_467224</name>
</gene>
<evidence type="ECO:0000313" key="1">
    <source>
        <dbReference type="EMBL" id="KAF2643151.1"/>
    </source>
</evidence>
<dbReference type="Proteomes" id="UP000799753">
    <property type="component" value="Unassembled WGS sequence"/>
</dbReference>
<evidence type="ECO:0000313" key="2">
    <source>
        <dbReference type="Proteomes" id="UP000799753"/>
    </source>
</evidence>
<organism evidence="1 2">
    <name type="scientific">Massarina eburnea CBS 473.64</name>
    <dbReference type="NCBI Taxonomy" id="1395130"/>
    <lineage>
        <taxon>Eukaryota</taxon>
        <taxon>Fungi</taxon>
        <taxon>Dikarya</taxon>
        <taxon>Ascomycota</taxon>
        <taxon>Pezizomycotina</taxon>
        <taxon>Dothideomycetes</taxon>
        <taxon>Pleosporomycetidae</taxon>
        <taxon>Pleosporales</taxon>
        <taxon>Massarineae</taxon>
        <taxon>Massarinaceae</taxon>
        <taxon>Massarina</taxon>
    </lineage>
</organism>
<sequence length="51" mass="5773">MPSEPMGANRAAKAAGYRHFKHFLESYGLRLYNPDDVEEGKNILRGMGYNV</sequence>
<protein>
    <submittedName>
        <fullName evidence="1">Uncharacterized protein</fullName>
    </submittedName>
</protein>
<name>A0A6A6S832_9PLEO</name>